<gene>
    <name evidence="3" type="ordered locus">VV1_0011</name>
</gene>
<reference evidence="3 4" key="2">
    <citation type="journal article" date="2003" name="Infect. Immun.">
        <title>Characterization and pathogenic significance of Vibrio vulnificus antigens preferentially expressed in septicemic patients.</title>
        <authorList>
            <person name="Kim Y.R."/>
            <person name="Lee S.E."/>
            <person name="Kim C.M."/>
            <person name="Kim S.Y."/>
            <person name="Shin E.K."/>
            <person name="Shin D.H."/>
            <person name="Chung S.S."/>
            <person name="Choy H.E."/>
            <person name="Progulske-Fox A."/>
            <person name="Hillman J.D."/>
            <person name="Handfield M."/>
            <person name="Rhee J.H."/>
        </authorList>
    </citation>
    <scope>NUCLEOTIDE SEQUENCE [LARGE SCALE GENOMIC DNA]</scope>
    <source>
        <strain evidence="3 4">CMCP6</strain>
    </source>
</reference>
<dbReference type="PROSITE" id="PS50801">
    <property type="entry name" value="STAS"/>
    <property type="match status" value="1"/>
</dbReference>
<keyword evidence="1" id="KW-0812">Transmembrane</keyword>
<dbReference type="InterPro" id="IPR058548">
    <property type="entry name" value="MlaB-like_STAS"/>
</dbReference>
<reference evidence="4" key="1">
    <citation type="submission" date="2002-12" db="EMBL/GenBank/DDBJ databases">
        <title>Complete genome sequence of Vibrio vulnificus CMCP6.</title>
        <authorList>
            <person name="Rhee J.H."/>
            <person name="Kim S.Y."/>
            <person name="Chung S.S."/>
            <person name="Kim J.J."/>
            <person name="Moon Y.H."/>
            <person name="Jeong H."/>
            <person name="Choy H.E."/>
        </authorList>
    </citation>
    <scope>NUCLEOTIDE SEQUENCE [LARGE SCALE GENOMIC DNA]</scope>
    <source>
        <strain evidence="4">CMCP6</strain>
    </source>
</reference>
<evidence type="ECO:0000313" key="4">
    <source>
        <dbReference type="Proteomes" id="UP000002275"/>
    </source>
</evidence>
<feature type="transmembrane region" description="Helical" evidence="1">
    <location>
        <begin position="249"/>
        <end position="276"/>
    </location>
</feature>
<protein>
    <submittedName>
        <fullName evidence="3">ABC transport system permease protein</fullName>
    </submittedName>
</protein>
<feature type="transmembrane region" description="Helical" evidence="1">
    <location>
        <begin position="288"/>
        <end position="315"/>
    </location>
</feature>
<dbReference type="PANTHER" id="PTHR30188">
    <property type="entry name" value="ABC TRANSPORTER PERMEASE PROTEIN-RELATED"/>
    <property type="match status" value="1"/>
</dbReference>
<proteinExistence type="predicted"/>
<dbReference type="InterPro" id="IPR036513">
    <property type="entry name" value="STAS_dom_sf"/>
</dbReference>
<keyword evidence="1" id="KW-1133">Transmembrane helix</keyword>
<dbReference type="Pfam" id="PF02405">
    <property type="entry name" value="MlaE"/>
    <property type="match status" value="1"/>
</dbReference>
<sequence length="357" mass="38163">MSENSLEIELDESITSEIVGNLWEKANRILDTHPNSAIVVNAHNLTFIDISGIAFLSDLQTRFRAPGAEISIVGLKPSLAELVPPAPVENNPSIVGRERGFFERVGRATKEMLIDVGSVARFVKDCAVVFKIGISRRKNVNWATVSDIASRAGADAVPIIMLIGFLMGVIIAFEIGLVAEQFGAVLFVADGIGISMLRELGPLMTAIVFAGRTGAAFAAEIGTQKVNEEINALRTFGISPVEFLVIPRIYASILVLPLLTVFADIIGVFGGALVLLKFDISFVQYYHQLLSALSIWDFGFGLIKATTFGFIIAVIGCERGLATGQGSTSVGLAATSAVVSSIIWIVVIDGFFTVLLT</sequence>
<evidence type="ECO:0000313" key="3">
    <source>
        <dbReference type="EMBL" id="AAO08556.1"/>
    </source>
</evidence>
<organism evidence="3 4">
    <name type="scientific">Vibrio vulnificus (strain CMCP6)</name>
    <dbReference type="NCBI Taxonomy" id="216895"/>
    <lineage>
        <taxon>Bacteria</taxon>
        <taxon>Pseudomonadati</taxon>
        <taxon>Pseudomonadota</taxon>
        <taxon>Gammaproteobacteria</taxon>
        <taxon>Vibrionales</taxon>
        <taxon>Vibrionaceae</taxon>
        <taxon>Vibrio</taxon>
    </lineage>
</organism>
<dbReference type="GO" id="GO:0005548">
    <property type="term" value="F:phospholipid transporter activity"/>
    <property type="evidence" value="ECO:0007669"/>
    <property type="project" value="TreeGrafter"/>
</dbReference>
<evidence type="ECO:0000256" key="1">
    <source>
        <dbReference type="SAM" id="Phobius"/>
    </source>
</evidence>
<name>A0A3Q0L145_VIBVU</name>
<dbReference type="KEGG" id="vvu:VV1_0011"/>
<dbReference type="Gene3D" id="3.30.750.24">
    <property type="entry name" value="STAS domain"/>
    <property type="match status" value="1"/>
</dbReference>
<evidence type="ECO:0000259" key="2">
    <source>
        <dbReference type="PROSITE" id="PS50801"/>
    </source>
</evidence>
<dbReference type="Pfam" id="PF13466">
    <property type="entry name" value="STAS_2"/>
    <property type="match status" value="1"/>
</dbReference>
<dbReference type="EMBL" id="AE016795">
    <property type="protein sequence ID" value="AAO08556.1"/>
    <property type="molecule type" value="Genomic_DNA"/>
</dbReference>
<dbReference type="GO" id="GO:0043190">
    <property type="term" value="C:ATP-binding cassette (ABC) transporter complex"/>
    <property type="evidence" value="ECO:0007669"/>
    <property type="project" value="InterPro"/>
</dbReference>
<feature type="transmembrane region" description="Helical" evidence="1">
    <location>
        <begin position="159"/>
        <end position="179"/>
    </location>
</feature>
<dbReference type="Proteomes" id="UP000002275">
    <property type="component" value="Chromosome I"/>
</dbReference>
<accession>A0A3Q0L145</accession>
<dbReference type="SUPFAM" id="SSF52091">
    <property type="entry name" value="SpoIIaa-like"/>
    <property type="match status" value="1"/>
</dbReference>
<keyword evidence="1" id="KW-0472">Membrane</keyword>
<reference evidence="3 4" key="3">
    <citation type="journal article" date="2011" name="Mol. Syst. Biol.">
        <title>Integrative genome-scale metabolic analysis of Vibrio vulnificus for drug targeting and discovery.</title>
        <authorList>
            <person name="Kim H.U."/>
            <person name="Kim S.Y."/>
            <person name="Jeong H."/>
            <person name="Kim T.Y."/>
            <person name="Kim J.J."/>
            <person name="Choy H.E."/>
            <person name="Yi K.Y."/>
            <person name="Rhee J.H."/>
            <person name="Lee S.Y."/>
        </authorList>
    </citation>
    <scope>NUCLEOTIDE SEQUENCE [LARGE SCALE GENOMIC DNA]</scope>
    <source>
        <strain evidence="3 4">CMCP6</strain>
    </source>
</reference>
<dbReference type="AlphaFoldDB" id="A0A3Q0L145"/>
<dbReference type="InterPro" id="IPR002645">
    <property type="entry name" value="STAS_dom"/>
</dbReference>
<feature type="transmembrane region" description="Helical" evidence="1">
    <location>
        <begin position="335"/>
        <end position="356"/>
    </location>
</feature>
<dbReference type="RefSeq" id="WP_011078139.1">
    <property type="nucleotide sequence ID" value="NC_004459.3"/>
</dbReference>
<dbReference type="InterPro" id="IPR030802">
    <property type="entry name" value="Permease_MalE"/>
</dbReference>
<feature type="domain" description="STAS" evidence="2">
    <location>
        <begin position="1"/>
        <end position="112"/>
    </location>
</feature>
<dbReference type="PANTHER" id="PTHR30188:SF3">
    <property type="entry name" value="ABC TRANSPORTER PERMEASE"/>
    <property type="match status" value="1"/>
</dbReference>